<dbReference type="InterPro" id="IPR005201">
    <property type="entry name" value="TIM_ENGase"/>
</dbReference>
<dbReference type="InterPro" id="IPR032979">
    <property type="entry name" value="ENGase"/>
</dbReference>
<evidence type="ECO:0000313" key="2">
    <source>
        <dbReference type="EMBL" id="VDP84959.1"/>
    </source>
</evidence>
<feature type="domain" description="Cytosolic endo-beta-N-acetylglucosaminidase TIM barrel" evidence="1">
    <location>
        <begin position="111"/>
        <end position="160"/>
    </location>
</feature>
<evidence type="ECO:0000313" key="3">
    <source>
        <dbReference type="Proteomes" id="UP000272942"/>
    </source>
</evidence>
<dbReference type="WBParaSite" id="ECPE_0000922201-mRNA-1">
    <property type="protein sequence ID" value="ECPE_0000922201-mRNA-1"/>
    <property type="gene ID" value="ECPE_0000922201"/>
</dbReference>
<dbReference type="PANTHER" id="PTHR13246">
    <property type="entry name" value="ENDO BETA N-ACETYLGLUCOSAMINIDASE"/>
    <property type="match status" value="1"/>
</dbReference>
<reference evidence="4" key="1">
    <citation type="submission" date="2016-06" db="UniProtKB">
        <authorList>
            <consortium name="WormBaseParasite"/>
        </authorList>
    </citation>
    <scope>IDENTIFICATION</scope>
</reference>
<dbReference type="PANTHER" id="PTHR13246:SF1">
    <property type="entry name" value="CYTOSOLIC ENDO-BETA-N-ACETYLGLUCOSAMINIDASE"/>
    <property type="match status" value="1"/>
</dbReference>
<protein>
    <submittedName>
        <fullName evidence="4">Mannosyl-glycoprotein endo-beta-N-acetylglucosaminidase</fullName>
    </submittedName>
</protein>
<dbReference type="GO" id="GO:0005829">
    <property type="term" value="C:cytosol"/>
    <property type="evidence" value="ECO:0007669"/>
    <property type="project" value="UniProtKB-SubCell"/>
</dbReference>
<name>A0A183AQF9_9TREM</name>
<sequence>MKPAAPIKDLCELTKWKPNLEILEQLIPLAECKVLFDDCGRSYETLQKCPTIIYCHDMAGGYLDADREFGMTDVFPAFRFTRWHLIDIFIYFSHHFITLPPITWINLAHRYDSVTRSGKLTYQNALTEENQVFLNTGIDGIFLNYNWNDELLRLSQEKQKRRPDRPLSVALFAPGWPFENCDLSSANGDQCKSLSLIADWDDRFWTPLTALLPLIRNLSTSCLGLHRPTVLILPVICESRNYQSGFILETTCCTGQGAFISSGRPGSCMRMQQLMPTCRDLSPEIFVSGGTNAGTMRSFQTLHHACCGPIAPYGTCLLLRRIPLNRPFFGPRLVELFSFAPTANVSNGSILELTISLGCCSPATTTKLQPIKKLLRVLGLALFVDWCVSAVPGGRRSQSVCETICRRDSIPFEQGTRGLFS</sequence>
<dbReference type="Gene3D" id="3.20.20.80">
    <property type="entry name" value="Glycosidases"/>
    <property type="match status" value="2"/>
</dbReference>
<evidence type="ECO:0000259" key="1">
    <source>
        <dbReference type="Pfam" id="PF03644"/>
    </source>
</evidence>
<proteinExistence type="predicted"/>
<keyword evidence="3" id="KW-1185">Reference proteome</keyword>
<dbReference type="Proteomes" id="UP000272942">
    <property type="component" value="Unassembled WGS sequence"/>
</dbReference>
<evidence type="ECO:0000313" key="4">
    <source>
        <dbReference type="WBParaSite" id="ECPE_0000922201-mRNA-1"/>
    </source>
</evidence>
<reference evidence="2 3" key="2">
    <citation type="submission" date="2018-11" db="EMBL/GenBank/DDBJ databases">
        <authorList>
            <consortium name="Pathogen Informatics"/>
        </authorList>
    </citation>
    <scope>NUCLEOTIDE SEQUENCE [LARGE SCALE GENOMIC DNA]</scope>
    <source>
        <strain evidence="2 3">Egypt</strain>
    </source>
</reference>
<feature type="domain" description="Cytosolic endo-beta-N-acetylglucosaminidase TIM barrel" evidence="1">
    <location>
        <begin position="66"/>
        <end position="110"/>
    </location>
</feature>
<dbReference type="EMBL" id="UZAN01047053">
    <property type="protein sequence ID" value="VDP84959.1"/>
    <property type="molecule type" value="Genomic_DNA"/>
</dbReference>
<accession>A0A183AQF9</accession>
<dbReference type="AlphaFoldDB" id="A0A183AQF9"/>
<dbReference type="Pfam" id="PF03644">
    <property type="entry name" value="Glyco_hydro_85"/>
    <property type="match status" value="2"/>
</dbReference>
<dbReference type="GO" id="GO:0033925">
    <property type="term" value="F:mannosyl-glycoprotein endo-beta-N-acetylglucosaminidase activity"/>
    <property type="evidence" value="ECO:0007669"/>
    <property type="project" value="UniProtKB-EC"/>
</dbReference>
<dbReference type="OrthoDB" id="284473at2759"/>
<gene>
    <name evidence="2" type="ORF">ECPE_LOCUS9193</name>
</gene>
<organism evidence="4">
    <name type="scientific">Echinostoma caproni</name>
    <dbReference type="NCBI Taxonomy" id="27848"/>
    <lineage>
        <taxon>Eukaryota</taxon>
        <taxon>Metazoa</taxon>
        <taxon>Spiralia</taxon>
        <taxon>Lophotrochozoa</taxon>
        <taxon>Platyhelminthes</taxon>
        <taxon>Trematoda</taxon>
        <taxon>Digenea</taxon>
        <taxon>Plagiorchiida</taxon>
        <taxon>Echinostomata</taxon>
        <taxon>Echinostomatoidea</taxon>
        <taxon>Echinostomatidae</taxon>
        <taxon>Echinostoma</taxon>
    </lineage>
</organism>